<evidence type="ECO:0000256" key="1">
    <source>
        <dbReference type="ARBA" id="ARBA00004370"/>
    </source>
</evidence>
<gene>
    <name evidence="7" type="ORF">H1D41_07550</name>
</gene>
<comment type="subcellular location">
    <subcellularLocation>
        <location evidence="6">Cell membrane</location>
        <topology evidence="6">Multi-pass membrane protein</topology>
    </subcellularLocation>
    <subcellularLocation>
        <location evidence="1">Membrane</location>
    </subcellularLocation>
</comment>
<dbReference type="EMBL" id="JADCKQ010000004">
    <property type="protein sequence ID" value="MBI1493482.1"/>
    <property type="molecule type" value="Genomic_DNA"/>
</dbReference>
<evidence type="ECO:0000256" key="2">
    <source>
        <dbReference type="ARBA" id="ARBA00007165"/>
    </source>
</evidence>
<dbReference type="PROSITE" id="PS50895">
    <property type="entry name" value="SURF1"/>
    <property type="match status" value="1"/>
</dbReference>
<dbReference type="Proteomes" id="UP000640583">
    <property type="component" value="Unassembled WGS sequence"/>
</dbReference>
<keyword evidence="4 6" id="KW-1133">Transmembrane helix</keyword>
<dbReference type="InterPro" id="IPR002994">
    <property type="entry name" value="Surf1/Shy1"/>
</dbReference>
<evidence type="ECO:0000256" key="5">
    <source>
        <dbReference type="ARBA" id="ARBA00023136"/>
    </source>
</evidence>
<organism evidence="7 8">
    <name type="scientific">Halocynthiibacter styelae</name>
    <dbReference type="NCBI Taxonomy" id="2761955"/>
    <lineage>
        <taxon>Bacteria</taxon>
        <taxon>Pseudomonadati</taxon>
        <taxon>Pseudomonadota</taxon>
        <taxon>Alphaproteobacteria</taxon>
        <taxon>Rhodobacterales</taxon>
        <taxon>Paracoccaceae</taxon>
        <taxon>Halocynthiibacter</taxon>
    </lineage>
</organism>
<dbReference type="Pfam" id="PF02104">
    <property type="entry name" value="SURF1"/>
    <property type="match status" value="1"/>
</dbReference>
<dbReference type="InterPro" id="IPR045214">
    <property type="entry name" value="Surf1/Surf4"/>
</dbReference>
<evidence type="ECO:0000256" key="3">
    <source>
        <dbReference type="ARBA" id="ARBA00022692"/>
    </source>
</evidence>
<dbReference type="RefSeq" id="WP_228848313.1">
    <property type="nucleotide sequence ID" value="NZ_JADCKQ010000004.1"/>
</dbReference>
<reference evidence="7" key="1">
    <citation type="submission" date="2020-10" db="EMBL/GenBank/DDBJ databases">
        <title>Paenihalocynthiibacter styelae gen. nov., sp. nov., isolated from stalked sea squirt Styela clava.</title>
        <authorList>
            <person name="Kim Y.-O."/>
            <person name="Yoon J.-H."/>
        </authorList>
    </citation>
    <scope>NUCLEOTIDE SEQUENCE</scope>
    <source>
        <strain evidence="7">MYP1-1</strain>
    </source>
</reference>
<accession>A0A8J7IEE3</accession>
<dbReference type="PANTHER" id="PTHR23427">
    <property type="entry name" value="SURFEIT LOCUS PROTEIN"/>
    <property type="match status" value="1"/>
</dbReference>
<dbReference type="AlphaFoldDB" id="A0A8J7IEE3"/>
<evidence type="ECO:0000313" key="7">
    <source>
        <dbReference type="EMBL" id="MBI1493482.1"/>
    </source>
</evidence>
<feature type="transmembrane region" description="Helical" evidence="6">
    <location>
        <begin position="192"/>
        <end position="214"/>
    </location>
</feature>
<proteinExistence type="inferred from homology"/>
<dbReference type="GO" id="GO:0005886">
    <property type="term" value="C:plasma membrane"/>
    <property type="evidence" value="ECO:0007669"/>
    <property type="project" value="UniProtKB-SubCell"/>
</dbReference>
<dbReference type="CDD" id="cd06662">
    <property type="entry name" value="SURF1"/>
    <property type="match status" value="1"/>
</dbReference>
<keyword evidence="8" id="KW-1185">Reference proteome</keyword>
<sequence length="221" mass="24971">MRVKFILTLIFGIAGLALLLWLGFWQVSRLNWKLDLIADVEARIQGDPVAIPETPTWDEHRYLPVTATGIADDGVQVFASARGQGAGYRMISVFETNGRRLLLDRGFRRQDSHTDFNGPAEITITGNMHWPDELNEFTPPPEGNTWYARDLEAISMSLGTEPLLIVARTVTPDLYTARPVPLTTEGIPNDHLGYAITWFSLAFFWVVMTSAVLWRIRQRTL</sequence>
<protein>
    <recommendedName>
        <fullName evidence="6">SURF1-like protein</fullName>
    </recommendedName>
</protein>
<dbReference type="PANTHER" id="PTHR23427:SF2">
    <property type="entry name" value="SURFEIT LOCUS PROTEIN 1"/>
    <property type="match status" value="1"/>
</dbReference>
<comment type="caution">
    <text evidence="7">The sequence shown here is derived from an EMBL/GenBank/DDBJ whole genome shotgun (WGS) entry which is preliminary data.</text>
</comment>
<evidence type="ECO:0000256" key="4">
    <source>
        <dbReference type="ARBA" id="ARBA00022989"/>
    </source>
</evidence>
<name>A0A8J7IEE3_9RHOB</name>
<comment type="similarity">
    <text evidence="2 6">Belongs to the SURF1 family.</text>
</comment>
<comment type="caution">
    <text evidence="6">Lacks conserved residue(s) required for the propagation of feature annotation.</text>
</comment>
<evidence type="ECO:0000313" key="8">
    <source>
        <dbReference type="Proteomes" id="UP000640583"/>
    </source>
</evidence>
<evidence type="ECO:0000256" key="6">
    <source>
        <dbReference type="RuleBase" id="RU363076"/>
    </source>
</evidence>
<keyword evidence="5 6" id="KW-0472">Membrane</keyword>
<keyword evidence="3 6" id="KW-0812">Transmembrane</keyword>
<keyword evidence="6" id="KW-1003">Cell membrane</keyword>